<keyword evidence="1 8" id="KW-0808">Transferase</keyword>
<dbReference type="InterPro" id="IPR008271">
    <property type="entry name" value="Ser/Thr_kinase_AS"/>
</dbReference>
<dbReference type="SUPFAM" id="SSF56112">
    <property type="entry name" value="Protein kinase-like (PK-like)"/>
    <property type="match status" value="1"/>
</dbReference>
<dbReference type="Pfam" id="PF00069">
    <property type="entry name" value="Pkinase"/>
    <property type="match status" value="1"/>
</dbReference>
<dbReference type="PROSITE" id="PS00107">
    <property type="entry name" value="PROTEIN_KINASE_ATP"/>
    <property type="match status" value="1"/>
</dbReference>
<feature type="compositionally biased region" description="Pro residues" evidence="6">
    <location>
        <begin position="351"/>
        <end position="368"/>
    </location>
</feature>
<reference evidence="8 9" key="1">
    <citation type="submission" date="2023-12" db="EMBL/GenBank/DDBJ databases">
        <title>Streptomyces sp. V4-01.</title>
        <authorList>
            <person name="Somphong A."/>
            <person name="Phongsopitanun W."/>
        </authorList>
    </citation>
    <scope>NUCLEOTIDE SEQUENCE [LARGE SCALE GENOMIC DNA]</scope>
    <source>
        <strain evidence="8 9">V4-01</strain>
    </source>
</reference>
<evidence type="ECO:0000256" key="6">
    <source>
        <dbReference type="SAM" id="MobiDB-lite"/>
    </source>
</evidence>
<protein>
    <submittedName>
        <fullName evidence="8">Serine/threonine-protein kinase</fullName>
        <ecNumber evidence="8">2.7.11.1</ecNumber>
    </submittedName>
</protein>
<dbReference type="CDD" id="cd14014">
    <property type="entry name" value="STKc_PknB_like"/>
    <property type="match status" value="1"/>
</dbReference>
<comment type="caution">
    <text evidence="8">The sequence shown here is derived from an EMBL/GenBank/DDBJ whole genome shotgun (WGS) entry which is preliminary data.</text>
</comment>
<dbReference type="PANTHER" id="PTHR43289:SF34">
    <property type="entry name" value="SERINE_THREONINE-PROTEIN KINASE YBDM-RELATED"/>
    <property type="match status" value="1"/>
</dbReference>
<keyword evidence="9" id="KW-1185">Reference proteome</keyword>
<name>A0ABU7PHF6_9ACTN</name>
<dbReference type="InterPro" id="IPR011009">
    <property type="entry name" value="Kinase-like_dom_sf"/>
</dbReference>
<organism evidence="8 9">
    <name type="scientific">Actinacidiphila polyblastidii</name>
    <dbReference type="NCBI Taxonomy" id="3110430"/>
    <lineage>
        <taxon>Bacteria</taxon>
        <taxon>Bacillati</taxon>
        <taxon>Actinomycetota</taxon>
        <taxon>Actinomycetes</taxon>
        <taxon>Kitasatosporales</taxon>
        <taxon>Streptomycetaceae</taxon>
        <taxon>Actinacidiphila</taxon>
    </lineage>
</organism>
<feature type="compositionally biased region" description="Basic and acidic residues" evidence="6">
    <location>
        <begin position="332"/>
        <end position="350"/>
    </location>
</feature>
<feature type="region of interest" description="Disordered" evidence="6">
    <location>
        <begin position="510"/>
        <end position="530"/>
    </location>
</feature>
<evidence type="ECO:0000256" key="5">
    <source>
        <dbReference type="PROSITE-ProRule" id="PRU10141"/>
    </source>
</evidence>
<sequence length="560" mass="57825">MDELRSDDPRWIGAYRLMGRLGAGGMGRVYLARSPRGRTVAVKLVRAELAEQDEFRARFRREVQAARRVGGAWTAPVLDADTEAAVPWVATGYVAGPSLHQVVAKGYGPLPVASVRVLAVGLAHALADIHAAGLVHRDLKPSNVMVTIDGPRVIDFGIARALETVTDDGAVTYTGAMVGSPAFMSPEQVRGDRVTPACDVFCLGSVLAYAATGLQPFGAASSGVHAQMFRIVQEPPDLDAVPAPLRELVAACLVKEPELRPSLDAVQERLAAFGEPRVPDGEPWLPGAIVAQLGRQAVRLLELEEVETGSLPMISLTPGPAVPGRTGQSGERAAREAREAHEATYVERPADYPPPGPGPGPNPSPSPEPGAAATPRRRTGRGRSLAVAAVLALLATGATAFVLARQHDGGTGGDGRPATASSAPVSTAPSAGATTGGAPGEATGDQGAGAGTRPPADMVGTWRTTFDSSTPGVNTRVLTVGADGSVRLTGDGPSYSCAWTMRVTAAGPPVQLSPSQVTRGEPATSCLPGEATSLTLLDPTHLRRATADAGRSPLTYEKTG</sequence>
<dbReference type="GO" id="GO:0004674">
    <property type="term" value="F:protein serine/threonine kinase activity"/>
    <property type="evidence" value="ECO:0007669"/>
    <property type="project" value="UniProtKB-EC"/>
</dbReference>
<keyword evidence="2 5" id="KW-0547">Nucleotide-binding</keyword>
<dbReference type="Gene3D" id="3.30.200.20">
    <property type="entry name" value="Phosphorylase Kinase, domain 1"/>
    <property type="match status" value="1"/>
</dbReference>
<dbReference type="SMART" id="SM00220">
    <property type="entry name" value="S_TKc"/>
    <property type="match status" value="1"/>
</dbReference>
<proteinExistence type="predicted"/>
<dbReference type="PROSITE" id="PS50011">
    <property type="entry name" value="PROTEIN_KINASE_DOM"/>
    <property type="match status" value="1"/>
</dbReference>
<dbReference type="EMBL" id="JAZEWV010000020">
    <property type="protein sequence ID" value="MEE4544707.1"/>
    <property type="molecule type" value="Genomic_DNA"/>
</dbReference>
<dbReference type="Proteomes" id="UP001344658">
    <property type="component" value="Unassembled WGS sequence"/>
</dbReference>
<evidence type="ECO:0000313" key="9">
    <source>
        <dbReference type="Proteomes" id="UP001344658"/>
    </source>
</evidence>
<keyword evidence="4 5" id="KW-0067">ATP-binding</keyword>
<accession>A0ABU7PHF6</accession>
<evidence type="ECO:0000256" key="3">
    <source>
        <dbReference type="ARBA" id="ARBA00022777"/>
    </source>
</evidence>
<feature type="domain" description="Protein kinase" evidence="7">
    <location>
        <begin position="15"/>
        <end position="285"/>
    </location>
</feature>
<feature type="compositionally biased region" description="Low complexity" evidence="6">
    <location>
        <begin position="417"/>
        <end position="433"/>
    </location>
</feature>
<dbReference type="Gene3D" id="1.10.510.10">
    <property type="entry name" value="Transferase(Phosphotransferase) domain 1"/>
    <property type="match status" value="1"/>
</dbReference>
<dbReference type="RefSeq" id="WP_330797738.1">
    <property type="nucleotide sequence ID" value="NZ_JAZEWV010000020.1"/>
</dbReference>
<dbReference type="InterPro" id="IPR000719">
    <property type="entry name" value="Prot_kinase_dom"/>
</dbReference>
<feature type="region of interest" description="Disordered" evidence="6">
    <location>
        <begin position="408"/>
        <end position="456"/>
    </location>
</feature>
<evidence type="ECO:0000256" key="2">
    <source>
        <dbReference type="ARBA" id="ARBA00022741"/>
    </source>
</evidence>
<evidence type="ECO:0000313" key="8">
    <source>
        <dbReference type="EMBL" id="MEE4544707.1"/>
    </source>
</evidence>
<evidence type="ECO:0000256" key="1">
    <source>
        <dbReference type="ARBA" id="ARBA00022679"/>
    </source>
</evidence>
<keyword evidence="3 8" id="KW-0418">Kinase</keyword>
<dbReference type="InterPro" id="IPR017441">
    <property type="entry name" value="Protein_kinase_ATP_BS"/>
</dbReference>
<feature type="region of interest" description="Disordered" evidence="6">
    <location>
        <begin position="312"/>
        <end position="381"/>
    </location>
</feature>
<dbReference type="EC" id="2.7.11.1" evidence="8"/>
<dbReference type="PROSITE" id="PS00108">
    <property type="entry name" value="PROTEIN_KINASE_ST"/>
    <property type="match status" value="1"/>
</dbReference>
<feature type="binding site" evidence="5">
    <location>
        <position position="43"/>
    </location>
    <ligand>
        <name>ATP</name>
        <dbReference type="ChEBI" id="CHEBI:30616"/>
    </ligand>
</feature>
<evidence type="ECO:0000259" key="7">
    <source>
        <dbReference type="PROSITE" id="PS50011"/>
    </source>
</evidence>
<gene>
    <name evidence="8" type="ORF">V2S66_22375</name>
</gene>
<evidence type="ECO:0000256" key="4">
    <source>
        <dbReference type="ARBA" id="ARBA00022840"/>
    </source>
</evidence>
<dbReference type="PANTHER" id="PTHR43289">
    <property type="entry name" value="MITOGEN-ACTIVATED PROTEIN KINASE KINASE KINASE 20-RELATED"/>
    <property type="match status" value="1"/>
</dbReference>